<evidence type="ECO:0000313" key="1">
    <source>
        <dbReference type="EMBL" id="OQD43661.1"/>
    </source>
</evidence>
<accession>A0A1V6LU09</accession>
<dbReference type="Proteomes" id="UP000191680">
    <property type="component" value="Unassembled WGS sequence"/>
</dbReference>
<name>A0A1V6LU09_9FLAO</name>
<dbReference type="PROSITE" id="PS51257">
    <property type="entry name" value="PROKAR_LIPOPROTEIN"/>
    <property type="match status" value="1"/>
</dbReference>
<protein>
    <recommendedName>
        <fullName evidence="3">TonB C-terminal domain-containing protein</fullName>
    </recommendedName>
</protein>
<organism evidence="1 2">
    <name type="scientific">Croceivirga radicis</name>
    <dbReference type="NCBI Taxonomy" id="1929488"/>
    <lineage>
        <taxon>Bacteria</taxon>
        <taxon>Pseudomonadati</taxon>
        <taxon>Bacteroidota</taxon>
        <taxon>Flavobacteriia</taxon>
        <taxon>Flavobacteriales</taxon>
        <taxon>Flavobacteriaceae</taxon>
        <taxon>Croceivirga</taxon>
    </lineage>
</organism>
<dbReference type="AlphaFoldDB" id="A0A1V6LU09"/>
<dbReference type="OrthoDB" id="1191002at2"/>
<reference evidence="1 2" key="1">
    <citation type="submission" date="2016-12" db="EMBL/GenBank/DDBJ databases">
        <authorList>
            <person name="Song W.-J."/>
            <person name="Kurnit D.M."/>
        </authorList>
    </citation>
    <scope>NUCLEOTIDE SEQUENCE [LARGE SCALE GENOMIC DNA]</scope>
    <source>
        <strain evidence="1 2">HSG9</strain>
    </source>
</reference>
<proteinExistence type="predicted"/>
<dbReference type="RefSeq" id="WP_010518645.1">
    <property type="nucleotide sequence ID" value="NZ_AFOE01000028.1"/>
</dbReference>
<keyword evidence="2" id="KW-1185">Reference proteome</keyword>
<dbReference type="EMBL" id="MTBC01000002">
    <property type="protein sequence ID" value="OQD43661.1"/>
    <property type="molecule type" value="Genomic_DNA"/>
</dbReference>
<comment type="caution">
    <text evidence="1">The sequence shown here is derived from an EMBL/GenBank/DDBJ whole genome shotgun (WGS) entry which is preliminary data.</text>
</comment>
<sequence>MQRIRFLVVLMVFTSCELFISKERQMERRVNQELMAIDWDSVDQYPLFDNCDENVSKEIQKACFETTMLNHFAKAFSGLQFEVEQDMNDTIKVDFLIDEHGFITIRDIEENGEIMAVLPNIKQEITTRLNDLTTVAPAIKQGVPVGVSIRLPLILKTTE</sequence>
<gene>
    <name evidence="1" type="ORF">BUL40_03350</name>
</gene>
<evidence type="ECO:0000313" key="2">
    <source>
        <dbReference type="Proteomes" id="UP000191680"/>
    </source>
</evidence>
<evidence type="ECO:0008006" key="3">
    <source>
        <dbReference type="Google" id="ProtNLM"/>
    </source>
</evidence>